<keyword evidence="4 6" id="KW-0472">Membrane</keyword>
<protein>
    <recommendedName>
        <fullName evidence="8">WSC domain-containing protein</fullName>
    </recommendedName>
</protein>
<dbReference type="EMBL" id="NLAX01000701">
    <property type="protein sequence ID" value="PKS07159.1"/>
    <property type="molecule type" value="Genomic_DNA"/>
</dbReference>
<feature type="compositionally biased region" description="Low complexity" evidence="5">
    <location>
        <begin position="136"/>
        <end position="161"/>
    </location>
</feature>
<dbReference type="GO" id="GO:0071944">
    <property type="term" value="C:cell periphery"/>
    <property type="evidence" value="ECO:0007669"/>
    <property type="project" value="UniProtKB-ARBA"/>
</dbReference>
<evidence type="ECO:0000259" key="8">
    <source>
        <dbReference type="PROSITE" id="PS51212"/>
    </source>
</evidence>
<comment type="subcellular location">
    <subcellularLocation>
        <location evidence="1">Membrane</location>
        <topology evidence="1">Single-pass membrane protein</topology>
    </subcellularLocation>
</comment>
<keyword evidence="7" id="KW-0732">Signal</keyword>
<dbReference type="STRING" id="41688.A0A2N3N405"/>
<comment type="caution">
    <text evidence="9">The sequence shown here is derived from an EMBL/GenBank/DDBJ whole genome shotgun (WGS) entry which is preliminary data.</text>
</comment>
<proteinExistence type="predicted"/>
<dbReference type="OrthoDB" id="2019572at2759"/>
<accession>A0A2N3N405</accession>
<evidence type="ECO:0000256" key="7">
    <source>
        <dbReference type="SAM" id="SignalP"/>
    </source>
</evidence>
<dbReference type="PANTHER" id="PTHR15549">
    <property type="entry name" value="PAIRED IMMUNOGLOBULIN-LIKE TYPE 2 RECEPTOR"/>
    <property type="match status" value="1"/>
</dbReference>
<evidence type="ECO:0000313" key="10">
    <source>
        <dbReference type="Proteomes" id="UP000233524"/>
    </source>
</evidence>
<gene>
    <name evidence="9" type="ORF">jhhlp_005759</name>
</gene>
<sequence length="265" mass="28064">MKYFPVMLAAIAGVVAGAQEKGKQIPAQTPIVNALTSHGCYKSKGSLEDPKGYPSTKVTSGYCDDYVCNKLNATVLGLRGSTCYCGFEYPPEEDLVEDKFCNYDCPGYPFEACGSVEGTYYSIFNTGVKVDVDSAEPSAASSSSSSPTPTGDSSSATTSAPEPEKKSTNVGGIVGGVVVGVVIAAAAIGGVFFYLRRKRNKEIEEEHRRNAAVNSFIGHKPPSSSGGLSITDARLDPVMAQRRMSDGSIADNHDYSRKILRVTNA</sequence>
<keyword evidence="10" id="KW-1185">Reference proteome</keyword>
<keyword evidence="3 6" id="KW-1133">Transmembrane helix</keyword>
<organism evidence="9 10">
    <name type="scientific">Lomentospora prolificans</name>
    <dbReference type="NCBI Taxonomy" id="41688"/>
    <lineage>
        <taxon>Eukaryota</taxon>
        <taxon>Fungi</taxon>
        <taxon>Dikarya</taxon>
        <taxon>Ascomycota</taxon>
        <taxon>Pezizomycotina</taxon>
        <taxon>Sordariomycetes</taxon>
        <taxon>Hypocreomycetidae</taxon>
        <taxon>Microascales</taxon>
        <taxon>Microascaceae</taxon>
        <taxon>Lomentospora</taxon>
    </lineage>
</organism>
<dbReference type="Proteomes" id="UP000233524">
    <property type="component" value="Unassembled WGS sequence"/>
</dbReference>
<feature type="region of interest" description="Disordered" evidence="5">
    <location>
        <begin position="136"/>
        <end position="169"/>
    </location>
</feature>
<dbReference type="Pfam" id="PF01822">
    <property type="entry name" value="WSC"/>
    <property type="match status" value="1"/>
</dbReference>
<name>A0A2N3N405_9PEZI</name>
<dbReference type="AlphaFoldDB" id="A0A2N3N405"/>
<feature type="domain" description="WSC" evidence="8">
    <location>
        <begin position="34"/>
        <end position="127"/>
    </location>
</feature>
<feature type="transmembrane region" description="Helical" evidence="6">
    <location>
        <begin position="173"/>
        <end position="195"/>
    </location>
</feature>
<dbReference type="InterPro" id="IPR002889">
    <property type="entry name" value="WSC_carb-bd"/>
</dbReference>
<evidence type="ECO:0000256" key="1">
    <source>
        <dbReference type="ARBA" id="ARBA00004167"/>
    </source>
</evidence>
<evidence type="ECO:0000256" key="4">
    <source>
        <dbReference type="ARBA" id="ARBA00023136"/>
    </source>
</evidence>
<dbReference type="InParanoid" id="A0A2N3N405"/>
<dbReference type="SMART" id="SM00321">
    <property type="entry name" value="WSC"/>
    <property type="match status" value="1"/>
</dbReference>
<evidence type="ECO:0000256" key="3">
    <source>
        <dbReference type="ARBA" id="ARBA00022989"/>
    </source>
</evidence>
<reference evidence="9 10" key="1">
    <citation type="journal article" date="2017" name="G3 (Bethesda)">
        <title>First Draft Genome Sequence of the Pathogenic Fungus Lomentospora prolificans (Formerly Scedosporium prolificans).</title>
        <authorList>
            <person name="Luo R."/>
            <person name="Zimin A."/>
            <person name="Workman R."/>
            <person name="Fan Y."/>
            <person name="Pertea G."/>
            <person name="Grossman N."/>
            <person name="Wear M.P."/>
            <person name="Jia B."/>
            <person name="Miller H."/>
            <person name="Casadevall A."/>
            <person name="Timp W."/>
            <person name="Zhang S.X."/>
            <person name="Salzberg S.L."/>
        </authorList>
    </citation>
    <scope>NUCLEOTIDE SEQUENCE [LARGE SCALE GENOMIC DNA]</scope>
    <source>
        <strain evidence="9 10">JHH-5317</strain>
    </source>
</reference>
<evidence type="ECO:0000313" key="9">
    <source>
        <dbReference type="EMBL" id="PKS07159.1"/>
    </source>
</evidence>
<dbReference type="GO" id="GO:0016020">
    <property type="term" value="C:membrane"/>
    <property type="evidence" value="ECO:0007669"/>
    <property type="project" value="UniProtKB-SubCell"/>
</dbReference>
<evidence type="ECO:0000256" key="6">
    <source>
        <dbReference type="SAM" id="Phobius"/>
    </source>
</evidence>
<feature type="signal peptide" evidence="7">
    <location>
        <begin position="1"/>
        <end position="17"/>
    </location>
</feature>
<feature type="chain" id="PRO_5014710361" description="WSC domain-containing protein" evidence="7">
    <location>
        <begin position="18"/>
        <end position="265"/>
    </location>
</feature>
<dbReference type="PROSITE" id="PS51212">
    <property type="entry name" value="WSC"/>
    <property type="match status" value="1"/>
</dbReference>
<evidence type="ECO:0000256" key="5">
    <source>
        <dbReference type="SAM" id="MobiDB-lite"/>
    </source>
</evidence>
<evidence type="ECO:0000256" key="2">
    <source>
        <dbReference type="ARBA" id="ARBA00022692"/>
    </source>
</evidence>
<dbReference type="VEuPathDB" id="FungiDB:jhhlp_005759"/>
<dbReference type="InterPro" id="IPR051694">
    <property type="entry name" value="Immunoregulatory_rcpt-like"/>
</dbReference>
<keyword evidence="2 6" id="KW-0812">Transmembrane</keyword>